<protein>
    <submittedName>
        <fullName evidence="10">Uncharacterized protein</fullName>
    </submittedName>
</protein>
<dbReference type="PANTHER" id="PTHR45667">
    <property type="entry name" value="S-ADENOSYLMETHIONINE MITOCHONDRIAL CARRIER PROTEIN"/>
    <property type="match status" value="1"/>
</dbReference>
<dbReference type="Pfam" id="PF00153">
    <property type="entry name" value="Mito_carr"/>
    <property type="match status" value="1"/>
</dbReference>
<dbReference type="GO" id="GO:0016020">
    <property type="term" value="C:membrane"/>
    <property type="evidence" value="ECO:0007669"/>
    <property type="project" value="UniProtKB-SubCell"/>
</dbReference>
<keyword evidence="4 8" id="KW-0812">Transmembrane</keyword>
<evidence type="ECO:0000313" key="11">
    <source>
        <dbReference type="Proteomes" id="UP000489600"/>
    </source>
</evidence>
<keyword evidence="11" id="KW-1185">Reference proteome</keyword>
<evidence type="ECO:0000256" key="2">
    <source>
        <dbReference type="ARBA" id="ARBA00006375"/>
    </source>
</evidence>
<dbReference type="AlphaFoldDB" id="A0A565BXC0"/>
<evidence type="ECO:0000256" key="1">
    <source>
        <dbReference type="ARBA" id="ARBA00004141"/>
    </source>
</evidence>
<dbReference type="InterPro" id="IPR023395">
    <property type="entry name" value="MCP_dom_sf"/>
</dbReference>
<comment type="similarity">
    <text evidence="2 9">Belongs to the mitochondrial carrier (TC 2.A.29) family.</text>
</comment>
<keyword evidence="5" id="KW-0677">Repeat</keyword>
<dbReference type="Proteomes" id="UP000489600">
    <property type="component" value="Unassembled WGS sequence"/>
</dbReference>
<evidence type="ECO:0000256" key="3">
    <source>
        <dbReference type="ARBA" id="ARBA00022448"/>
    </source>
</evidence>
<evidence type="ECO:0000256" key="6">
    <source>
        <dbReference type="ARBA" id="ARBA00022989"/>
    </source>
</evidence>
<feature type="repeat" description="Solcar" evidence="8">
    <location>
        <begin position="28"/>
        <end position="114"/>
    </location>
</feature>
<keyword evidence="3 9" id="KW-0813">Transport</keyword>
<reference evidence="10" key="1">
    <citation type="submission" date="2019-07" db="EMBL/GenBank/DDBJ databases">
        <authorList>
            <person name="Dittberner H."/>
        </authorList>
    </citation>
    <scope>NUCLEOTIDE SEQUENCE [LARGE SCALE GENOMIC DNA]</scope>
</reference>
<dbReference type="OrthoDB" id="276989at2759"/>
<dbReference type="InterPro" id="IPR018108">
    <property type="entry name" value="MCP_transmembrane"/>
</dbReference>
<evidence type="ECO:0000256" key="5">
    <source>
        <dbReference type="ARBA" id="ARBA00022737"/>
    </source>
</evidence>
<evidence type="ECO:0000256" key="8">
    <source>
        <dbReference type="PROSITE-ProRule" id="PRU00282"/>
    </source>
</evidence>
<dbReference type="Gene3D" id="1.50.40.10">
    <property type="entry name" value="Mitochondrial carrier domain"/>
    <property type="match status" value="1"/>
</dbReference>
<comment type="subcellular location">
    <subcellularLocation>
        <location evidence="1">Membrane</location>
        <topology evidence="1">Multi-pass membrane protein</topology>
    </subcellularLocation>
</comment>
<name>A0A565BXC0_9BRAS</name>
<keyword evidence="7 8" id="KW-0472">Membrane</keyword>
<dbReference type="EMBL" id="CABITT030000005">
    <property type="protein sequence ID" value="VVB06032.1"/>
    <property type="molecule type" value="Genomic_DNA"/>
</dbReference>
<evidence type="ECO:0000256" key="4">
    <source>
        <dbReference type="ARBA" id="ARBA00022692"/>
    </source>
</evidence>
<comment type="caution">
    <text evidence="10">The sequence shown here is derived from an EMBL/GenBank/DDBJ whole genome shotgun (WGS) entry which is preliminary data.</text>
</comment>
<keyword evidence="6" id="KW-1133">Transmembrane helix</keyword>
<dbReference type="SUPFAM" id="SSF103506">
    <property type="entry name" value="Mitochondrial carrier"/>
    <property type="match status" value="1"/>
</dbReference>
<dbReference type="PROSITE" id="PS50920">
    <property type="entry name" value="SOLCAR"/>
    <property type="match status" value="1"/>
</dbReference>
<gene>
    <name evidence="10" type="ORF">ANE_LOCUS16476</name>
</gene>
<evidence type="ECO:0000256" key="9">
    <source>
        <dbReference type="RuleBase" id="RU000488"/>
    </source>
</evidence>
<organism evidence="10 11">
    <name type="scientific">Arabis nemorensis</name>
    <dbReference type="NCBI Taxonomy" id="586526"/>
    <lineage>
        <taxon>Eukaryota</taxon>
        <taxon>Viridiplantae</taxon>
        <taxon>Streptophyta</taxon>
        <taxon>Embryophyta</taxon>
        <taxon>Tracheophyta</taxon>
        <taxon>Spermatophyta</taxon>
        <taxon>Magnoliopsida</taxon>
        <taxon>eudicotyledons</taxon>
        <taxon>Gunneridae</taxon>
        <taxon>Pentapetalae</taxon>
        <taxon>rosids</taxon>
        <taxon>malvids</taxon>
        <taxon>Brassicales</taxon>
        <taxon>Brassicaceae</taxon>
        <taxon>Arabideae</taxon>
        <taxon>Arabis</taxon>
    </lineage>
</organism>
<accession>A0A565BXC0</accession>
<proteinExistence type="inferred from homology"/>
<evidence type="ECO:0000256" key="7">
    <source>
        <dbReference type="ARBA" id="ARBA00023136"/>
    </source>
</evidence>
<evidence type="ECO:0000313" key="10">
    <source>
        <dbReference type="EMBL" id="VVB06032.1"/>
    </source>
</evidence>
<sequence length="114" mass="12080">MEHLYEYFKPFGSGGETSLEFFSLKTDCNIFVSVCCGALAGAISASRTTPLDVVKTRLMTQIHVAAANELGAAMYTGVAGTVIPILKEEGLVGFTRGMGLHVVHIGSAIGYFAF</sequence>